<reference evidence="1 2" key="1">
    <citation type="submission" date="2021-03" db="EMBL/GenBank/DDBJ databases">
        <title>Metabolic Capacity of the Antarctic Cyanobacterium Phormidium pseudopriestleyi that Sustains Oxygenic Photosynthesis in the Presence of Hydrogen Sulfide.</title>
        <authorList>
            <person name="Lumian J.E."/>
            <person name="Jungblut A.D."/>
            <person name="Dillon M.L."/>
            <person name="Hawes I."/>
            <person name="Doran P.T."/>
            <person name="Mackey T.J."/>
            <person name="Dick G.J."/>
            <person name="Grettenberger C.L."/>
            <person name="Sumner D.Y."/>
        </authorList>
    </citation>
    <scope>NUCLEOTIDE SEQUENCE [LARGE SCALE GENOMIC DNA]</scope>
    <source>
        <strain evidence="1 2">FRX01</strain>
    </source>
</reference>
<sequence length="69" mass="7594">MRYLPATLPGGECFDPSVAVDQAIAIKAIAIKAIAGHQAEIREPKSEKPFPLLRFETLQALRPNRPLAR</sequence>
<keyword evidence="2" id="KW-1185">Reference proteome</keyword>
<gene>
    <name evidence="1" type="ORF">J0895_06005</name>
</gene>
<accession>A0ABS3FNG6</accession>
<dbReference type="Proteomes" id="UP000664844">
    <property type="component" value="Unassembled WGS sequence"/>
</dbReference>
<evidence type="ECO:0000313" key="1">
    <source>
        <dbReference type="EMBL" id="MBO0348660.1"/>
    </source>
</evidence>
<dbReference type="RefSeq" id="WP_207087205.1">
    <property type="nucleotide sequence ID" value="NZ_JAFLQW010000164.1"/>
</dbReference>
<protein>
    <submittedName>
        <fullName evidence="1">Uncharacterized protein</fullName>
    </submittedName>
</protein>
<name>A0ABS3FNG6_9CYAN</name>
<proteinExistence type="predicted"/>
<organism evidence="1 2">
    <name type="scientific">Phormidium pseudopriestleyi FRX01</name>
    <dbReference type="NCBI Taxonomy" id="1759528"/>
    <lineage>
        <taxon>Bacteria</taxon>
        <taxon>Bacillati</taxon>
        <taxon>Cyanobacteriota</taxon>
        <taxon>Cyanophyceae</taxon>
        <taxon>Oscillatoriophycideae</taxon>
        <taxon>Oscillatoriales</taxon>
        <taxon>Oscillatoriaceae</taxon>
        <taxon>Phormidium</taxon>
    </lineage>
</organism>
<comment type="caution">
    <text evidence="1">The sequence shown here is derived from an EMBL/GenBank/DDBJ whole genome shotgun (WGS) entry which is preliminary data.</text>
</comment>
<evidence type="ECO:0000313" key="2">
    <source>
        <dbReference type="Proteomes" id="UP000664844"/>
    </source>
</evidence>
<dbReference type="EMBL" id="JAFLQW010000164">
    <property type="protein sequence ID" value="MBO0348660.1"/>
    <property type="molecule type" value="Genomic_DNA"/>
</dbReference>